<feature type="region of interest" description="Disordered" evidence="1">
    <location>
        <begin position="85"/>
        <end position="108"/>
    </location>
</feature>
<dbReference type="RefSeq" id="XP_033675143.1">
    <property type="nucleotide sequence ID" value="XM_033811147.1"/>
</dbReference>
<organism evidence="2 3">
    <name type="scientific">Zasmidium cellare ATCC 36951</name>
    <dbReference type="NCBI Taxonomy" id="1080233"/>
    <lineage>
        <taxon>Eukaryota</taxon>
        <taxon>Fungi</taxon>
        <taxon>Dikarya</taxon>
        <taxon>Ascomycota</taxon>
        <taxon>Pezizomycotina</taxon>
        <taxon>Dothideomycetes</taxon>
        <taxon>Dothideomycetidae</taxon>
        <taxon>Mycosphaerellales</taxon>
        <taxon>Mycosphaerellaceae</taxon>
        <taxon>Zasmidium</taxon>
    </lineage>
</organism>
<keyword evidence="3" id="KW-1185">Reference proteome</keyword>
<gene>
    <name evidence="2" type="ORF">M409DRAFT_49113</name>
</gene>
<evidence type="ECO:0008006" key="4">
    <source>
        <dbReference type="Google" id="ProtNLM"/>
    </source>
</evidence>
<reference evidence="2" key="1">
    <citation type="journal article" date="2020" name="Stud. Mycol.">
        <title>101 Dothideomycetes genomes: a test case for predicting lifestyles and emergence of pathogens.</title>
        <authorList>
            <person name="Haridas S."/>
            <person name="Albert R."/>
            <person name="Binder M."/>
            <person name="Bloem J."/>
            <person name="Labutti K."/>
            <person name="Salamov A."/>
            <person name="Andreopoulos B."/>
            <person name="Baker S."/>
            <person name="Barry K."/>
            <person name="Bills G."/>
            <person name="Bluhm B."/>
            <person name="Cannon C."/>
            <person name="Castanera R."/>
            <person name="Culley D."/>
            <person name="Daum C."/>
            <person name="Ezra D."/>
            <person name="Gonzalez J."/>
            <person name="Henrissat B."/>
            <person name="Kuo A."/>
            <person name="Liang C."/>
            <person name="Lipzen A."/>
            <person name="Lutzoni F."/>
            <person name="Magnuson J."/>
            <person name="Mondo S."/>
            <person name="Nolan M."/>
            <person name="Ohm R."/>
            <person name="Pangilinan J."/>
            <person name="Park H.-J."/>
            <person name="Ramirez L."/>
            <person name="Alfaro M."/>
            <person name="Sun H."/>
            <person name="Tritt A."/>
            <person name="Yoshinaga Y."/>
            <person name="Zwiers L.-H."/>
            <person name="Turgeon B."/>
            <person name="Goodwin S."/>
            <person name="Spatafora J."/>
            <person name="Crous P."/>
            <person name="Grigoriev I."/>
        </authorList>
    </citation>
    <scope>NUCLEOTIDE SEQUENCE</scope>
    <source>
        <strain evidence="2">ATCC 36951</strain>
    </source>
</reference>
<accession>A0A6A6D4A4</accession>
<feature type="compositionally biased region" description="Polar residues" evidence="1">
    <location>
        <begin position="96"/>
        <end position="108"/>
    </location>
</feature>
<evidence type="ECO:0000313" key="3">
    <source>
        <dbReference type="Proteomes" id="UP000799537"/>
    </source>
</evidence>
<sequence length="217" mass="24590">MSTSNPPEKEDQLVYAAQKVFAEQNVLENILIEALRLGMPMKSLLLLQRVSQAFHRAIRQSETLQQQLFLLPVNGSEDLELFFERPSDGPRKHENQASINDPNTPGSLQVSAGMNFSNASFRRMYLSQPPPTQAEVMIWTPTSNRPTTKSLSDNNGVTAGLLWNTIVAHAELKDSNVKAGTRWHMYRLKNGEERWATVAYEATRNKGRMIARYEVLF</sequence>
<proteinExistence type="predicted"/>
<feature type="compositionally biased region" description="Basic and acidic residues" evidence="1">
    <location>
        <begin position="85"/>
        <end position="95"/>
    </location>
</feature>
<dbReference type="GeneID" id="54564419"/>
<name>A0A6A6D4A4_ZASCE</name>
<protein>
    <recommendedName>
        <fullName evidence="4">F-box domain-containing protein</fullName>
    </recommendedName>
</protein>
<dbReference type="Proteomes" id="UP000799537">
    <property type="component" value="Unassembled WGS sequence"/>
</dbReference>
<dbReference type="AlphaFoldDB" id="A0A6A6D4A4"/>
<evidence type="ECO:0000256" key="1">
    <source>
        <dbReference type="SAM" id="MobiDB-lite"/>
    </source>
</evidence>
<evidence type="ECO:0000313" key="2">
    <source>
        <dbReference type="EMBL" id="KAF2174254.1"/>
    </source>
</evidence>
<dbReference type="OrthoDB" id="3649723at2759"/>
<dbReference type="EMBL" id="ML993579">
    <property type="protein sequence ID" value="KAF2174254.1"/>
    <property type="molecule type" value="Genomic_DNA"/>
</dbReference>